<evidence type="ECO:0000259" key="2">
    <source>
        <dbReference type="Pfam" id="PF04002"/>
    </source>
</evidence>
<keyword evidence="4" id="KW-1185">Reference proteome</keyword>
<dbReference type="PANTHER" id="PTHR30471">
    <property type="entry name" value="DNA REPAIR PROTEIN RADC"/>
    <property type="match status" value="1"/>
</dbReference>
<keyword evidence="1" id="KW-0482">Metalloprotease</keyword>
<dbReference type="Gene3D" id="3.40.140.10">
    <property type="entry name" value="Cytidine Deaminase, domain 2"/>
    <property type="match status" value="1"/>
</dbReference>
<dbReference type="Proteomes" id="UP001196565">
    <property type="component" value="Unassembled WGS sequence"/>
</dbReference>
<evidence type="ECO:0000256" key="1">
    <source>
        <dbReference type="ARBA" id="ARBA00023049"/>
    </source>
</evidence>
<sequence>MDAHACQPVVIAAPPMSMRSRTSCAARGAVEPEDREVLYALLVPCLGCIEAAEAMEALIARYGSFAEAVAASLRDLAIMPEVGEAGAAVLHAVQMAARRLERQRRGRMVVLAQPADWVAHLRRGATRLLPGEIHALFLNRRGRLLAEETLGAIASSAAPGLAIRRALALEAEGIVLARRCGEREPVASESDLAMMHSLDQAAMVMGLRLRDVLLLGRAGHASLMAPSRPG</sequence>
<organism evidence="3 4">
    <name type="scientific">Roseomonas alba</name>
    <dbReference type="NCBI Taxonomy" id="2846776"/>
    <lineage>
        <taxon>Bacteria</taxon>
        <taxon>Pseudomonadati</taxon>
        <taxon>Pseudomonadota</taxon>
        <taxon>Alphaproteobacteria</taxon>
        <taxon>Acetobacterales</taxon>
        <taxon>Roseomonadaceae</taxon>
        <taxon>Roseomonas</taxon>
    </lineage>
</organism>
<proteinExistence type="predicted"/>
<keyword evidence="1" id="KW-0645">Protease</keyword>
<dbReference type="InterPro" id="IPR025657">
    <property type="entry name" value="RadC_JAB"/>
</dbReference>
<dbReference type="PANTHER" id="PTHR30471:SF3">
    <property type="entry name" value="UPF0758 PROTEIN YEES-RELATED"/>
    <property type="match status" value="1"/>
</dbReference>
<keyword evidence="1" id="KW-0378">Hydrolase</keyword>
<gene>
    <name evidence="3" type="ORF">KPL78_02475</name>
</gene>
<dbReference type="RefSeq" id="WP_219761151.1">
    <property type="nucleotide sequence ID" value="NZ_JAHYBZ010000001.1"/>
</dbReference>
<name>A0ABS7A3M0_9PROT</name>
<reference evidence="3 4" key="1">
    <citation type="submission" date="2021-07" db="EMBL/GenBank/DDBJ databases">
        <authorList>
            <person name="So Y."/>
        </authorList>
    </citation>
    <scope>NUCLEOTIDE SEQUENCE [LARGE SCALE GENOMIC DNA]</scope>
    <source>
        <strain evidence="3 4">HJA6</strain>
    </source>
</reference>
<protein>
    <recommendedName>
        <fullName evidence="2">RadC-like JAB domain-containing protein</fullName>
    </recommendedName>
</protein>
<accession>A0ABS7A3M0</accession>
<dbReference type="InterPro" id="IPR001405">
    <property type="entry name" value="UPF0758"/>
</dbReference>
<dbReference type="Pfam" id="PF04002">
    <property type="entry name" value="RadC"/>
    <property type="match status" value="1"/>
</dbReference>
<evidence type="ECO:0000313" key="4">
    <source>
        <dbReference type="Proteomes" id="UP001196565"/>
    </source>
</evidence>
<evidence type="ECO:0000313" key="3">
    <source>
        <dbReference type="EMBL" id="MBW6396690.1"/>
    </source>
</evidence>
<feature type="domain" description="RadC-like JAB" evidence="2">
    <location>
        <begin position="114"/>
        <end position="224"/>
    </location>
</feature>
<dbReference type="EMBL" id="JAHYBZ010000001">
    <property type="protein sequence ID" value="MBW6396690.1"/>
    <property type="molecule type" value="Genomic_DNA"/>
</dbReference>
<comment type="caution">
    <text evidence="3">The sequence shown here is derived from an EMBL/GenBank/DDBJ whole genome shotgun (WGS) entry which is preliminary data.</text>
</comment>